<keyword evidence="3" id="KW-1185">Reference proteome</keyword>
<gene>
    <name evidence="2" type="ORF">RRG08_008487</name>
</gene>
<dbReference type="Proteomes" id="UP001283361">
    <property type="component" value="Unassembled WGS sequence"/>
</dbReference>
<accession>A0AAE0Z9Y9</accession>
<evidence type="ECO:0000313" key="3">
    <source>
        <dbReference type="Proteomes" id="UP001283361"/>
    </source>
</evidence>
<dbReference type="EMBL" id="JAWDGP010004422">
    <property type="protein sequence ID" value="KAK3764607.1"/>
    <property type="molecule type" value="Genomic_DNA"/>
</dbReference>
<reference evidence="2" key="1">
    <citation type="journal article" date="2023" name="G3 (Bethesda)">
        <title>A reference genome for the long-term kleptoplast-retaining sea slug Elysia crispata morphotype clarki.</title>
        <authorList>
            <person name="Eastman K.E."/>
            <person name="Pendleton A.L."/>
            <person name="Shaikh M.A."/>
            <person name="Suttiyut T."/>
            <person name="Ogas R."/>
            <person name="Tomko P."/>
            <person name="Gavelis G."/>
            <person name="Widhalm J.R."/>
            <person name="Wisecaver J.H."/>
        </authorList>
    </citation>
    <scope>NUCLEOTIDE SEQUENCE</scope>
    <source>
        <strain evidence="2">ECLA1</strain>
    </source>
</reference>
<sequence>MDRFKGESSFDNLSLNKPAGQKTAGRTSGNLRYKRAPSAGRRAVKGWALISRDNLVPAIDPRFACRELYRWCLESTPHL</sequence>
<comment type="caution">
    <text evidence="2">The sequence shown here is derived from an EMBL/GenBank/DDBJ whole genome shotgun (WGS) entry which is preliminary data.</text>
</comment>
<proteinExistence type="predicted"/>
<dbReference type="AlphaFoldDB" id="A0AAE0Z9Y9"/>
<feature type="region of interest" description="Disordered" evidence="1">
    <location>
        <begin position="1"/>
        <end position="37"/>
    </location>
</feature>
<organism evidence="2 3">
    <name type="scientific">Elysia crispata</name>
    <name type="common">lettuce slug</name>
    <dbReference type="NCBI Taxonomy" id="231223"/>
    <lineage>
        <taxon>Eukaryota</taxon>
        <taxon>Metazoa</taxon>
        <taxon>Spiralia</taxon>
        <taxon>Lophotrochozoa</taxon>
        <taxon>Mollusca</taxon>
        <taxon>Gastropoda</taxon>
        <taxon>Heterobranchia</taxon>
        <taxon>Euthyneura</taxon>
        <taxon>Panpulmonata</taxon>
        <taxon>Sacoglossa</taxon>
        <taxon>Placobranchoidea</taxon>
        <taxon>Plakobranchidae</taxon>
        <taxon>Elysia</taxon>
    </lineage>
</organism>
<protein>
    <submittedName>
        <fullName evidence="2">Uncharacterized protein</fullName>
    </submittedName>
</protein>
<name>A0AAE0Z9Y9_9GAST</name>
<evidence type="ECO:0000256" key="1">
    <source>
        <dbReference type="SAM" id="MobiDB-lite"/>
    </source>
</evidence>
<evidence type="ECO:0000313" key="2">
    <source>
        <dbReference type="EMBL" id="KAK3764607.1"/>
    </source>
</evidence>